<evidence type="ECO:0000313" key="1">
    <source>
        <dbReference type="EMBL" id="EMP40084.1"/>
    </source>
</evidence>
<evidence type="ECO:0000313" key="2">
    <source>
        <dbReference type="Proteomes" id="UP000031443"/>
    </source>
</evidence>
<name>M7BSA5_CHEMY</name>
<protein>
    <submittedName>
        <fullName evidence="1">Uncharacterized protein</fullName>
    </submittedName>
</protein>
<gene>
    <name evidence="1" type="ORF">UY3_02660</name>
</gene>
<dbReference type="AlphaFoldDB" id="M7BSA5"/>
<dbReference type="EMBL" id="KB514586">
    <property type="protein sequence ID" value="EMP40084.1"/>
    <property type="molecule type" value="Genomic_DNA"/>
</dbReference>
<sequence>MVCRSRPMGAARSHGQHITWTAPLPAAPIGLERQTMANGSCNRPNLQKRQRCSDTVVMSIFQYCLKQCD</sequence>
<proteinExistence type="predicted"/>
<keyword evidence="2" id="KW-1185">Reference proteome</keyword>
<accession>M7BSA5</accession>
<reference evidence="2" key="1">
    <citation type="journal article" date="2013" name="Nat. Genet.">
        <title>The draft genomes of soft-shell turtle and green sea turtle yield insights into the development and evolution of the turtle-specific body plan.</title>
        <authorList>
            <person name="Wang Z."/>
            <person name="Pascual-Anaya J."/>
            <person name="Zadissa A."/>
            <person name="Li W."/>
            <person name="Niimura Y."/>
            <person name="Huang Z."/>
            <person name="Li C."/>
            <person name="White S."/>
            <person name="Xiong Z."/>
            <person name="Fang D."/>
            <person name="Wang B."/>
            <person name="Ming Y."/>
            <person name="Chen Y."/>
            <person name="Zheng Y."/>
            <person name="Kuraku S."/>
            <person name="Pignatelli M."/>
            <person name="Herrero J."/>
            <person name="Beal K."/>
            <person name="Nozawa M."/>
            <person name="Li Q."/>
            <person name="Wang J."/>
            <person name="Zhang H."/>
            <person name="Yu L."/>
            <person name="Shigenobu S."/>
            <person name="Wang J."/>
            <person name="Liu J."/>
            <person name="Flicek P."/>
            <person name="Searle S."/>
            <person name="Wang J."/>
            <person name="Kuratani S."/>
            <person name="Yin Y."/>
            <person name="Aken B."/>
            <person name="Zhang G."/>
            <person name="Irie N."/>
        </authorList>
    </citation>
    <scope>NUCLEOTIDE SEQUENCE [LARGE SCALE GENOMIC DNA]</scope>
</reference>
<organism evidence="1 2">
    <name type="scientific">Chelonia mydas</name>
    <name type="common">Green sea-turtle</name>
    <name type="synonym">Chelonia agassizi</name>
    <dbReference type="NCBI Taxonomy" id="8469"/>
    <lineage>
        <taxon>Eukaryota</taxon>
        <taxon>Metazoa</taxon>
        <taxon>Chordata</taxon>
        <taxon>Craniata</taxon>
        <taxon>Vertebrata</taxon>
        <taxon>Euteleostomi</taxon>
        <taxon>Archelosauria</taxon>
        <taxon>Testudinata</taxon>
        <taxon>Testudines</taxon>
        <taxon>Cryptodira</taxon>
        <taxon>Durocryptodira</taxon>
        <taxon>Americhelydia</taxon>
        <taxon>Chelonioidea</taxon>
        <taxon>Cheloniidae</taxon>
        <taxon>Chelonia</taxon>
    </lineage>
</organism>
<dbReference type="Proteomes" id="UP000031443">
    <property type="component" value="Unassembled WGS sequence"/>
</dbReference>